<evidence type="ECO:0000313" key="1">
    <source>
        <dbReference type="EMBL" id="EXI89217.1"/>
    </source>
</evidence>
<evidence type="ECO:0000313" key="2">
    <source>
        <dbReference type="Proteomes" id="UP000022141"/>
    </source>
</evidence>
<dbReference type="EMBL" id="JEMY01000018">
    <property type="protein sequence ID" value="EXI89217.1"/>
    <property type="molecule type" value="Genomic_DNA"/>
</dbReference>
<protein>
    <submittedName>
        <fullName evidence="1">Uncharacterized protein</fullName>
    </submittedName>
</protein>
<keyword evidence="2" id="KW-1185">Reference proteome</keyword>
<sequence>MNRRSSGYQSTLSRLYDIGGADLALRYHELSEGTCANSAAAQAPARAIYINGARISDDDVGAMERAWNIALLDGRYWYDRANGACGVEGGPCTGFIPAGLPLGGPLMANASGGGTGVFVNGRELHPQDVFALTRVMQVWPGRYWVDAVGNFGCEGGPAVGNLAASMHMPGAQSGPWTASSRAGTVGGDGEGFLFFDDGKTSWST</sequence>
<organism evidence="1 2">
    <name type="scientific">Accumulibacter regalis</name>
    <dbReference type="NCBI Taxonomy" id="522306"/>
    <lineage>
        <taxon>Bacteria</taxon>
        <taxon>Pseudomonadati</taxon>
        <taxon>Pseudomonadota</taxon>
        <taxon>Betaproteobacteria</taxon>
        <taxon>Candidatus Accumulibacter</taxon>
    </lineage>
</organism>
<reference evidence="1" key="1">
    <citation type="submission" date="2014-02" db="EMBL/GenBank/DDBJ databases">
        <title>Expanding our view of genomic diversity in Candidatus Accumulibacter clades.</title>
        <authorList>
            <person name="Skennerton C.T."/>
            <person name="Barr J.J."/>
            <person name="Slater F.R."/>
            <person name="Bond P.L."/>
            <person name="Tyson G.W."/>
        </authorList>
    </citation>
    <scope>NUCLEOTIDE SEQUENCE [LARGE SCALE GENOMIC DNA]</scope>
</reference>
<dbReference type="eggNOG" id="ENOG50333G7">
    <property type="taxonomic scope" value="Bacteria"/>
</dbReference>
<dbReference type="Proteomes" id="UP000022141">
    <property type="component" value="Unassembled WGS sequence"/>
</dbReference>
<gene>
    <name evidence="1" type="ORF">AW11_01728</name>
</gene>
<dbReference type="STRING" id="1454004.AW11_01728"/>
<proteinExistence type="predicted"/>
<name>A0A011QIP4_ACCRE</name>
<dbReference type="AlphaFoldDB" id="A0A011QIP4"/>
<comment type="caution">
    <text evidence="1">The sequence shown here is derived from an EMBL/GenBank/DDBJ whole genome shotgun (WGS) entry which is preliminary data.</text>
</comment>
<dbReference type="PATRIC" id="fig|1454004.3.peg.1779"/>
<accession>A0A011QIP4</accession>